<dbReference type="PATRIC" id="fig|1609969.3.peg.1893"/>
<dbReference type="Gene3D" id="3.40.50.10950">
    <property type="match status" value="1"/>
</dbReference>
<dbReference type="InterPro" id="IPR002505">
    <property type="entry name" value="PTA_PTB"/>
</dbReference>
<keyword evidence="11" id="KW-1185">Reference proteome</keyword>
<reference evidence="10 11" key="1">
    <citation type="submission" date="2015-02" db="EMBL/GenBank/DDBJ databases">
        <title>Single-cell genomics of uncultivated deep-branching MTB reveals a conserved set of magnetosome genes.</title>
        <authorList>
            <person name="Kolinko S."/>
            <person name="Richter M."/>
            <person name="Glockner F.O."/>
            <person name="Brachmann A."/>
            <person name="Schuler D."/>
        </authorList>
    </citation>
    <scope>NUCLEOTIDE SEQUENCE [LARGE SCALE GENOMIC DNA]</scope>
    <source>
        <strain evidence="10">SKK-01</strain>
    </source>
</reference>
<dbReference type="PIRSF" id="PIRSF000428">
    <property type="entry name" value="P_Ac_trans"/>
    <property type="match status" value="1"/>
</dbReference>
<name>A0A0F0CQM1_9BACT</name>
<proteinExistence type="inferred from homology"/>
<dbReference type="GO" id="GO:0008959">
    <property type="term" value="F:phosphate acetyltransferase activity"/>
    <property type="evidence" value="ECO:0007669"/>
    <property type="project" value="UniProtKB-EC"/>
</dbReference>
<dbReference type="PANTHER" id="PTHR43356">
    <property type="entry name" value="PHOSPHATE ACETYLTRANSFERASE"/>
    <property type="match status" value="1"/>
</dbReference>
<dbReference type="SUPFAM" id="SSF53659">
    <property type="entry name" value="Isocitrate/Isopropylmalate dehydrogenase-like"/>
    <property type="match status" value="1"/>
</dbReference>
<evidence type="ECO:0000313" key="10">
    <source>
        <dbReference type="EMBL" id="KJJ84304.1"/>
    </source>
</evidence>
<dbReference type="EMBL" id="JYNY01000372">
    <property type="protein sequence ID" value="KJJ84304.1"/>
    <property type="molecule type" value="Genomic_DNA"/>
</dbReference>
<sequence length="333" mass="36273">MMKKSKILELREKAKNFKKKIVLPEGDDKRVLRAGVFLATQGIAEITILGNNEKIKNIADENNIELKDVTIVNPVKHLKFKELADAYYNLRKYKGMTQEEAEKILKEMPVFFGAMMVNAGLMDGFVAGASTTTANVARGAIQCLKIDKAVGTISSAFIMEVENSNYGENGLFIFADCGIIPLPSVRQLAGIAISSSDLFYKLFGVKARTALLSYSTKGSAESETINIIRGALEEVKQKRPDIMVDGELQLDAAIVPEVAKIKCPESVIAGKANVLIFPNLEAGNIGYKIVQRLANARAVGPIMLGLEKPCSDLSRGCDWEDIVDAVTITSLRA</sequence>
<keyword evidence="7" id="KW-0012">Acyltransferase</keyword>
<comment type="caution">
    <text evidence="10">The sequence shown here is derived from an EMBL/GenBank/DDBJ whole genome shotgun (WGS) entry which is preliminary data.</text>
</comment>
<dbReference type="Proteomes" id="UP000033428">
    <property type="component" value="Unassembled WGS sequence"/>
</dbReference>
<evidence type="ECO:0000259" key="9">
    <source>
        <dbReference type="Pfam" id="PF01515"/>
    </source>
</evidence>
<dbReference type="EC" id="2.3.1.8" evidence="4"/>
<dbReference type="AlphaFoldDB" id="A0A0F0CQM1"/>
<comment type="pathway">
    <text evidence="2">Metabolic intermediate biosynthesis; acetyl-CoA biosynthesis; acetyl-CoA from acetate: step 2/2.</text>
</comment>
<evidence type="ECO:0000256" key="1">
    <source>
        <dbReference type="ARBA" id="ARBA00000705"/>
    </source>
</evidence>
<evidence type="ECO:0000256" key="6">
    <source>
        <dbReference type="ARBA" id="ARBA00022679"/>
    </source>
</evidence>
<dbReference type="NCBIfam" id="NF007233">
    <property type="entry name" value="PRK09653.1"/>
    <property type="match status" value="1"/>
</dbReference>
<organism evidence="10 11">
    <name type="scientific">Candidatus Omnitrophus magneticus</name>
    <dbReference type="NCBI Taxonomy" id="1609969"/>
    <lineage>
        <taxon>Bacteria</taxon>
        <taxon>Pseudomonadati</taxon>
        <taxon>Candidatus Omnitrophota</taxon>
        <taxon>Candidatus Omnitrophus</taxon>
    </lineage>
</organism>
<evidence type="ECO:0000256" key="7">
    <source>
        <dbReference type="ARBA" id="ARBA00023315"/>
    </source>
</evidence>
<comment type="similarity">
    <text evidence="3">Belongs to the phosphate acetyltransferase and butyryltransferase family.</text>
</comment>
<dbReference type="InterPro" id="IPR042113">
    <property type="entry name" value="P_AcTrfase_dom1"/>
</dbReference>
<keyword evidence="6" id="KW-0808">Transferase</keyword>
<dbReference type="InterPro" id="IPR004614">
    <property type="entry name" value="P_AcTrfase"/>
</dbReference>
<evidence type="ECO:0000256" key="4">
    <source>
        <dbReference type="ARBA" id="ARBA00012707"/>
    </source>
</evidence>
<evidence type="ECO:0000256" key="8">
    <source>
        <dbReference type="ARBA" id="ARBA00031108"/>
    </source>
</evidence>
<dbReference type="PANTHER" id="PTHR43356:SF3">
    <property type="entry name" value="PHOSPHATE ACETYLTRANSFERASE"/>
    <property type="match status" value="1"/>
</dbReference>
<dbReference type="Pfam" id="PF01515">
    <property type="entry name" value="PTA_PTB"/>
    <property type="match status" value="1"/>
</dbReference>
<dbReference type="InterPro" id="IPR042112">
    <property type="entry name" value="P_AcTrfase_dom2"/>
</dbReference>
<accession>A0A0F0CQM1</accession>
<evidence type="ECO:0000313" key="11">
    <source>
        <dbReference type="Proteomes" id="UP000033428"/>
    </source>
</evidence>
<evidence type="ECO:0000256" key="3">
    <source>
        <dbReference type="ARBA" id="ARBA00005656"/>
    </source>
</evidence>
<dbReference type="InterPro" id="IPR050500">
    <property type="entry name" value="Phos_Acetyltrans/Butyryltrans"/>
</dbReference>
<dbReference type="InterPro" id="IPR012147">
    <property type="entry name" value="P_Ac_Bu_trans"/>
</dbReference>
<gene>
    <name evidence="10" type="ORF">OMAG_001767</name>
</gene>
<feature type="domain" description="Phosphate acetyl/butaryl transferase" evidence="9">
    <location>
        <begin position="9"/>
        <end position="329"/>
    </location>
</feature>
<evidence type="ECO:0000256" key="5">
    <source>
        <dbReference type="ARBA" id="ARBA00021528"/>
    </source>
</evidence>
<comment type="catalytic activity">
    <reaction evidence="1">
        <text>acetyl-CoA + phosphate = acetyl phosphate + CoA</text>
        <dbReference type="Rhea" id="RHEA:19521"/>
        <dbReference type="ChEBI" id="CHEBI:22191"/>
        <dbReference type="ChEBI" id="CHEBI:43474"/>
        <dbReference type="ChEBI" id="CHEBI:57287"/>
        <dbReference type="ChEBI" id="CHEBI:57288"/>
        <dbReference type="EC" id="2.3.1.8"/>
    </reaction>
</comment>
<dbReference type="Gene3D" id="3.40.50.10750">
    <property type="entry name" value="Isocitrate/Isopropylmalate dehydrogenase-like"/>
    <property type="match status" value="1"/>
</dbReference>
<protein>
    <recommendedName>
        <fullName evidence="5">Phosphate acetyltransferase</fullName>
        <ecNumber evidence="4">2.3.1.8</ecNumber>
    </recommendedName>
    <alternativeName>
        <fullName evidence="8">Phosphotransacetylase</fullName>
    </alternativeName>
</protein>
<dbReference type="NCBIfam" id="TIGR00651">
    <property type="entry name" value="pta"/>
    <property type="match status" value="1"/>
</dbReference>
<evidence type="ECO:0000256" key="2">
    <source>
        <dbReference type="ARBA" id="ARBA00004989"/>
    </source>
</evidence>